<evidence type="ECO:0000256" key="13">
    <source>
        <dbReference type="RuleBase" id="RU364091"/>
    </source>
</evidence>
<keyword evidence="4 13" id="KW-0813">Transport</keyword>
<dbReference type="Proteomes" id="UP000777265">
    <property type="component" value="Unassembled WGS sequence"/>
</dbReference>
<comment type="similarity">
    <text evidence="2 13">Belongs to the type III secretion exporter family.</text>
</comment>
<evidence type="ECO:0000313" key="16">
    <source>
        <dbReference type="Proteomes" id="UP000777265"/>
    </source>
</evidence>
<evidence type="ECO:0000256" key="7">
    <source>
        <dbReference type="ARBA" id="ARBA00022795"/>
    </source>
</evidence>
<proteinExistence type="inferred from homology"/>
<keyword evidence="7 13" id="KW-1005">Bacterial flagellum biogenesis</keyword>
<evidence type="ECO:0000256" key="8">
    <source>
        <dbReference type="ARBA" id="ARBA00022927"/>
    </source>
</evidence>
<dbReference type="EMBL" id="JAAYEE010000237">
    <property type="protein sequence ID" value="NLW36336.1"/>
    <property type="molecule type" value="Genomic_DNA"/>
</dbReference>
<evidence type="ECO:0000256" key="12">
    <source>
        <dbReference type="ARBA" id="ARBA00025078"/>
    </source>
</evidence>
<keyword evidence="9 13" id="KW-1133">Transmembrane helix</keyword>
<evidence type="ECO:0000256" key="6">
    <source>
        <dbReference type="ARBA" id="ARBA00022692"/>
    </source>
</evidence>
<dbReference type="PANTHER" id="PTHR30531:SF12">
    <property type="entry name" value="FLAGELLAR BIOSYNTHETIC PROTEIN FLHB"/>
    <property type="match status" value="1"/>
</dbReference>
<evidence type="ECO:0000256" key="11">
    <source>
        <dbReference type="ARBA" id="ARBA00023225"/>
    </source>
</evidence>
<evidence type="ECO:0000256" key="3">
    <source>
        <dbReference type="ARBA" id="ARBA00021622"/>
    </source>
</evidence>
<name>A0A971M701_9BACT</name>
<dbReference type="AlphaFoldDB" id="A0A971M701"/>
<dbReference type="InterPro" id="IPR029025">
    <property type="entry name" value="T3SS_substrate_exporter_C"/>
</dbReference>
<dbReference type="GO" id="GO:0005886">
    <property type="term" value="C:plasma membrane"/>
    <property type="evidence" value="ECO:0007669"/>
    <property type="project" value="UniProtKB-SubCell"/>
</dbReference>
<organism evidence="15 16">
    <name type="scientific">Syntrophorhabdus aromaticivorans</name>
    <dbReference type="NCBI Taxonomy" id="328301"/>
    <lineage>
        <taxon>Bacteria</taxon>
        <taxon>Pseudomonadati</taxon>
        <taxon>Thermodesulfobacteriota</taxon>
        <taxon>Syntrophorhabdia</taxon>
        <taxon>Syntrophorhabdales</taxon>
        <taxon>Syntrophorhabdaceae</taxon>
        <taxon>Syntrophorhabdus</taxon>
    </lineage>
</organism>
<comment type="subcellular location">
    <subcellularLocation>
        <location evidence="1">Cell membrane</location>
        <topology evidence="1">Multi-pass membrane protein</topology>
    </subcellularLocation>
</comment>
<comment type="caution">
    <text evidence="15">The sequence shown here is derived from an EMBL/GenBank/DDBJ whole genome shotgun (WGS) entry which is preliminary data.</text>
</comment>
<feature type="region of interest" description="Disordered" evidence="14">
    <location>
        <begin position="1"/>
        <end position="22"/>
    </location>
</feature>
<dbReference type="Gene3D" id="3.40.1690.10">
    <property type="entry name" value="secretion proteins EscU"/>
    <property type="match status" value="1"/>
</dbReference>
<protein>
    <recommendedName>
        <fullName evidence="3 13">Flagellar biosynthetic protein FlhB</fullName>
    </recommendedName>
</protein>
<accession>A0A971M701</accession>
<feature type="transmembrane region" description="Helical" evidence="13">
    <location>
        <begin position="183"/>
        <end position="209"/>
    </location>
</feature>
<keyword evidence="11 13" id="KW-1006">Bacterial flagellum protein export</keyword>
<reference evidence="15" key="2">
    <citation type="submission" date="2020-01" db="EMBL/GenBank/DDBJ databases">
        <authorList>
            <person name="Campanaro S."/>
        </authorList>
    </citation>
    <scope>NUCLEOTIDE SEQUENCE</scope>
    <source>
        <strain evidence="15">AS06rmzACSIP_7</strain>
    </source>
</reference>
<evidence type="ECO:0000256" key="4">
    <source>
        <dbReference type="ARBA" id="ARBA00022448"/>
    </source>
</evidence>
<dbReference type="InterPro" id="IPR006135">
    <property type="entry name" value="T3SS_substrate_exporter"/>
</dbReference>
<keyword evidence="15" id="KW-0969">Cilium</keyword>
<dbReference type="NCBIfam" id="TIGR00328">
    <property type="entry name" value="flhB"/>
    <property type="match status" value="1"/>
</dbReference>
<evidence type="ECO:0000256" key="9">
    <source>
        <dbReference type="ARBA" id="ARBA00022989"/>
    </source>
</evidence>
<dbReference type="PANTHER" id="PTHR30531">
    <property type="entry name" value="FLAGELLAR BIOSYNTHETIC PROTEIN FLHB"/>
    <property type="match status" value="1"/>
</dbReference>
<gene>
    <name evidence="13 15" type="primary">flhB</name>
    <name evidence="15" type="ORF">GXY80_12810</name>
</gene>
<dbReference type="GO" id="GO:0044780">
    <property type="term" value="P:bacterial-type flagellum assembly"/>
    <property type="evidence" value="ECO:0007669"/>
    <property type="project" value="InterPro"/>
</dbReference>
<keyword evidence="6 13" id="KW-0812">Transmembrane</keyword>
<reference evidence="15" key="1">
    <citation type="journal article" date="2020" name="Biotechnol. Biofuels">
        <title>New insights from the biogas microbiome by comprehensive genome-resolved metagenomics of nearly 1600 species originating from multiple anaerobic digesters.</title>
        <authorList>
            <person name="Campanaro S."/>
            <person name="Treu L."/>
            <person name="Rodriguez-R L.M."/>
            <person name="Kovalovszki A."/>
            <person name="Ziels R.M."/>
            <person name="Maus I."/>
            <person name="Zhu X."/>
            <person name="Kougias P.G."/>
            <person name="Basile A."/>
            <person name="Luo G."/>
            <person name="Schluter A."/>
            <person name="Konstantinidis K.T."/>
            <person name="Angelidaki I."/>
        </authorList>
    </citation>
    <scope>NUCLEOTIDE SEQUENCE</scope>
    <source>
        <strain evidence="15">AS06rmzACSIP_7</strain>
    </source>
</reference>
<evidence type="ECO:0000256" key="14">
    <source>
        <dbReference type="SAM" id="MobiDB-lite"/>
    </source>
</evidence>
<dbReference type="SUPFAM" id="SSF160544">
    <property type="entry name" value="EscU C-terminal domain-like"/>
    <property type="match status" value="1"/>
</dbReference>
<comment type="function">
    <text evidence="12 13">Required for formation of the rod structure in the basal body of the flagellar apparatus. Together with FliI and FliH, may constitute the export apparatus of flagellin.</text>
</comment>
<dbReference type="InterPro" id="IPR006136">
    <property type="entry name" value="FlhB"/>
</dbReference>
<keyword evidence="8 13" id="KW-0653">Protein transport</keyword>
<evidence type="ECO:0000313" key="15">
    <source>
        <dbReference type="EMBL" id="NLW36336.1"/>
    </source>
</evidence>
<evidence type="ECO:0000256" key="5">
    <source>
        <dbReference type="ARBA" id="ARBA00022475"/>
    </source>
</evidence>
<keyword evidence="15" id="KW-0282">Flagellum</keyword>
<evidence type="ECO:0000256" key="1">
    <source>
        <dbReference type="ARBA" id="ARBA00004651"/>
    </source>
</evidence>
<evidence type="ECO:0000256" key="2">
    <source>
        <dbReference type="ARBA" id="ARBA00010690"/>
    </source>
</evidence>
<keyword evidence="15" id="KW-0966">Cell projection</keyword>
<keyword evidence="5 13" id="KW-1003">Cell membrane</keyword>
<evidence type="ECO:0000256" key="10">
    <source>
        <dbReference type="ARBA" id="ARBA00023136"/>
    </source>
</evidence>
<keyword evidence="10 13" id="KW-0472">Membrane</keyword>
<dbReference type="GO" id="GO:0009306">
    <property type="term" value="P:protein secretion"/>
    <property type="evidence" value="ECO:0007669"/>
    <property type="project" value="InterPro"/>
</dbReference>
<dbReference type="Pfam" id="PF01312">
    <property type="entry name" value="Bac_export_2"/>
    <property type="match status" value="1"/>
</dbReference>
<feature type="transmembrane region" description="Helical" evidence="13">
    <location>
        <begin position="144"/>
        <end position="163"/>
    </location>
</feature>
<sequence length="354" mass="39620">MADSFQEKTEQPTDKRLTDAKKRGQVAQSKEVSSCLMILFTSIFLYFAASHGFQKMFKVYAGYARNINLDINATNIYGILSFGVYQWLWTVAPIFALLVTVGILSAVLQTGFMWSPEALQPKFEKLNPLNGIKNLFSKKSAVEVLKSILKIVILGYIAYSIIVKELPAILSLPAKEAQAIVEYLGTAAFALALKVGLAFLAIAVLDLFFQKWQHKRDLMMTQQEVKEESKEREGNPMIKSRIKSLQREMARMRMIEDVKTADVVVTNPTRLAVALKYSPGQMPAPKIVARGAGFVAEKIREVAGAHGVPLMENKPLARALFHAVKVGDSIPEEFYVIVAELLAQVYREKNRVRF</sequence>
<feature type="transmembrane region" description="Helical" evidence="13">
    <location>
        <begin position="87"/>
        <end position="108"/>
    </location>
</feature>
<dbReference type="PRINTS" id="PR00950">
    <property type="entry name" value="TYPE3IMSPROT"/>
</dbReference>
<feature type="transmembrane region" description="Helical" evidence="13">
    <location>
        <begin position="32"/>
        <end position="49"/>
    </location>
</feature>